<protein>
    <submittedName>
        <fullName evidence="3">Uncharacterized protein</fullName>
    </submittedName>
</protein>
<evidence type="ECO:0000313" key="4">
    <source>
        <dbReference type="Proteomes" id="UP000663874"/>
    </source>
</evidence>
<evidence type="ECO:0000313" key="2">
    <source>
        <dbReference type="EMBL" id="CAF1340329.1"/>
    </source>
</evidence>
<reference evidence="3" key="1">
    <citation type="submission" date="2021-02" db="EMBL/GenBank/DDBJ databases">
        <authorList>
            <person name="Nowell W R."/>
        </authorList>
    </citation>
    <scope>NUCLEOTIDE SEQUENCE</scope>
</reference>
<dbReference type="Proteomes" id="UP000663874">
    <property type="component" value="Unassembled WGS sequence"/>
</dbReference>
<evidence type="ECO:0000256" key="1">
    <source>
        <dbReference type="SAM" id="MobiDB-lite"/>
    </source>
</evidence>
<evidence type="ECO:0000313" key="3">
    <source>
        <dbReference type="EMBL" id="CAF3826974.1"/>
    </source>
</evidence>
<accession>A0A819DEQ7</accession>
<dbReference type="EMBL" id="CAJNOU010002673">
    <property type="protein sequence ID" value="CAF1340329.1"/>
    <property type="molecule type" value="Genomic_DNA"/>
</dbReference>
<feature type="compositionally biased region" description="Low complexity" evidence="1">
    <location>
        <begin position="38"/>
        <end position="48"/>
    </location>
</feature>
<feature type="region of interest" description="Disordered" evidence="1">
    <location>
        <begin position="35"/>
        <end position="56"/>
    </location>
</feature>
<name>A0A819DEQ7_9BILA</name>
<comment type="caution">
    <text evidence="3">The sequence shown here is derived from an EMBL/GenBank/DDBJ whole genome shotgun (WGS) entry which is preliminary data.</text>
</comment>
<sequence>IIGSASEPIYNRDLVVDFLELANTTIIEANYDSKKLSNRSSSSLSSPSFNGINNQY</sequence>
<gene>
    <name evidence="3" type="ORF">FNK824_LOCUS16512</name>
    <name evidence="2" type="ORF">SEV965_LOCUS28308</name>
</gene>
<dbReference type="AlphaFoldDB" id="A0A819DEQ7"/>
<feature type="non-terminal residue" evidence="3">
    <location>
        <position position="1"/>
    </location>
</feature>
<dbReference type="EMBL" id="CAJOBE010002510">
    <property type="protein sequence ID" value="CAF3826974.1"/>
    <property type="molecule type" value="Genomic_DNA"/>
</dbReference>
<dbReference type="Proteomes" id="UP000663889">
    <property type="component" value="Unassembled WGS sequence"/>
</dbReference>
<proteinExistence type="predicted"/>
<organism evidence="3 4">
    <name type="scientific">Rotaria sordida</name>
    <dbReference type="NCBI Taxonomy" id="392033"/>
    <lineage>
        <taxon>Eukaryota</taxon>
        <taxon>Metazoa</taxon>
        <taxon>Spiralia</taxon>
        <taxon>Gnathifera</taxon>
        <taxon>Rotifera</taxon>
        <taxon>Eurotatoria</taxon>
        <taxon>Bdelloidea</taxon>
        <taxon>Philodinida</taxon>
        <taxon>Philodinidae</taxon>
        <taxon>Rotaria</taxon>
    </lineage>
</organism>